<evidence type="ECO:0000256" key="8">
    <source>
        <dbReference type="ARBA" id="ARBA00023209"/>
    </source>
</evidence>
<evidence type="ECO:0000256" key="7">
    <source>
        <dbReference type="ARBA" id="ARBA00023098"/>
    </source>
</evidence>
<comment type="catalytic activity">
    <reaction evidence="1">
        <text>a 1-acyl-sn-glycero-3-phosphate + an acyl-CoA = a 1,2-diacyl-sn-glycero-3-phosphate + CoA</text>
        <dbReference type="Rhea" id="RHEA:19709"/>
        <dbReference type="ChEBI" id="CHEBI:57287"/>
        <dbReference type="ChEBI" id="CHEBI:57970"/>
        <dbReference type="ChEBI" id="CHEBI:58342"/>
        <dbReference type="ChEBI" id="CHEBI:58608"/>
        <dbReference type="EC" id="2.3.1.51"/>
    </reaction>
</comment>
<dbReference type="GO" id="GO:0003841">
    <property type="term" value="F:1-acylglycerol-3-phosphate O-acyltransferase activity"/>
    <property type="evidence" value="ECO:0007669"/>
    <property type="project" value="UniProtKB-EC"/>
</dbReference>
<dbReference type="FunFam" id="3.40.50.1820:FF:000124">
    <property type="entry name" value="Probable 1-acylglycerol-3-phosphate O-acyltransferase"/>
    <property type="match status" value="1"/>
</dbReference>
<keyword evidence="10" id="KW-0012">Acyltransferase</keyword>
<evidence type="ECO:0000256" key="4">
    <source>
        <dbReference type="ARBA" id="ARBA00022490"/>
    </source>
</evidence>
<evidence type="ECO:0000256" key="1">
    <source>
        <dbReference type="ARBA" id="ARBA00001141"/>
    </source>
</evidence>
<gene>
    <name evidence="14" type="ORF">NE237_022578</name>
</gene>
<dbReference type="InterPro" id="IPR000073">
    <property type="entry name" value="AB_hydrolase_1"/>
</dbReference>
<keyword evidence="9" id="KW-1208">Phospholipid metabolism</keyword>
<dbReference type="Gene3D" id="3.40.50.1820">
    <property type="entry name" value="alpha/beta hydrolase"/>
    <property type="match status" value="1"/>
</dbReference>
<evidence type="ECO:0000256" key="6">
    <source>
        <dbReference type="ARBA" id="ARBA00022679"/>
    </source>
</evidence>
<evidence type="ECO:0000256" key="9">
    <source>
        <dbReference type="ARBA" id="ARBA00023264"/>
    </source>
</evidence>
<evidence type="ECO:0000313" key="15">
    <source>
        <dbReference type="Proteomes" id="UP001141806"/>
    </source>
</evidence>
<dbReference type="GO" id="GO:0004623">
    <property type="term" value="F:phospholipase A2 activity"/>
    <property type="evidence" value="ECO:0007669"/>
    <property type="project" value="TreeGrafter"/>
</dbReference>
<name>A0A9Q0HBA8_9MAGN</name>
<keyword evidence="7" id="KW-0443">Lipid metabolism</keyword>
<evidence type="ECO:0000313" key="14">
    <source>
        <dbReference type="EMBL" id="KAJ4962639.1"/>
    </source>
</evidence>
<keyword evidence="8" id="KW-0594">Phospholipid biosynthesis</keyword>
<dbReference type="GO" id="GO:0006654">
    <property type="term" value="P:phosphatidic acid biosynthetic process"/>
    <property type="evidence" value="ECO:0007669"/>
    <property type="project" value="TreeGrafter"/>
</dbReference>
<dbReference type="GO" id="GO:0055088">
    <property type="term" value="P:lipid homeostasis"/>
    <property type="evidence" value="ECO:0007669"/>
    <property type="project" value="TreeGrafter"/>
</dbReference>
<protein>
    <recommendedName>
        <fullName evidence="3">1-acylglycerol-3-phosphate O-acyltransferase</fullName>
        <ecNumber evidence="3">2.3.1.51</ecNumber>
    </recommendedName>
    <alternativeName>
        <fullName evidence="12">Lipid droplet-binding protein CGI-58 homolog</fullName>
    </alternativeName>
</protein>
<comment type="similarity">
    <text evidence="11">Belongs to the peptidase S33 family. ABHD4/ABHD5 subfamily.</text>
</comment>
<dbReference type="SUPFAM" id="SSF53474">
    <property type="entry name" value="alpha/beta-Hydrolases"/>
    <property type="match status" value="1"/>
</dbReference>
<comment type="caution">
    <text evidence="14">The sequence shown here is derived from an EMBL/GenBank/DDBJ whole genome shotgun (WGS) entry which is preliminary data.</text>
</comment>
<proteinExistence type="inferred from homology"/>
<keyword evidence="5" id="KW-0444">Lipid biosynthesis</keyword>
<evidence type="ECO:0000256" key="3">
    <source>
        <dbReference type="ARBA" id="ARBA00013211"/>
    </source>
</evidence>
<organism evidence="14 15">
    <name type="scientific">Protea cynaroides</name>
    <dbReference type="NCBI Taxonomy" id="273540"/>
    <lineage>
        <taxon>Eukaryota</taxon>
        <taxon>Viridiplantae</taxon>
        <taxon>Streptophyta</taxon>
        <taxon>Embryophyta</taxon>
        <taxon>Tracheophyta</taxon>
        <taxon>Spermatophyta</taxon>
        <taxon>Magnoliopsida</taxon>
        <taxon>Proteales</taxon>
        <taxon>Proteaceae</taxon>
        <taxon>Protea</taxon>
    </lineage>
</organism>
<feature type="domain" description="AB hydrolase-1" evidence="13">
    <location>
        <begin position="102"/>
        <end position="366"/>
    </location>
</feature>
<dbReference type="OrthoDB" id="7457040at2759"/>
<sequence>MSRRWRSSVVRVAEEISNSTTSSISSKSRWAWPSVLRWIPTSIDHIIAAEKRLLSLVKTPYVQEQVNIGSGPPGSKIRWFRSSSDEPRFINTVTFDSNDDSPTLVMVHGYAASQGFFFRNFDALASHFRVIAIDQLGWGGSSRPDFTCKSTEETEAWFVDSFEEWRKAKNLSNFILLGHSFGGYIAAKYALKHPEHIQHLILVGPAGFSSELDEKSEWLTKFRSTWRGAVLNHLWESNFTPQKIVRGLGPWGPDLVHRYTSARFGVYSTGAVLNEQESKLLTDYVYHTLAAKASGELCLKYIFSFGAFARLPLLHSASEWKVPTTFIYGIHDWMNYQGAQEARKHMKVPCEIIRVTQAGHFVFIDNLAGFHSAVFYACRRFLSSATQYHQSLPEGLIPA</sequence>
<comment type="subcellular location">
    <subcellularLocation>
        <location evidence="2">Cytoplasm</location>
    </subcellularLocation>
</comment>
<keyword evidence="4" id="KW-0963">Cytoplasm</keyword>
<evidence type="ECO:0000256" key="2">
    <source>
        <dbReference type="ARBA" id="ARBA00004496"/>
    </source>
</evidence>
<dbReference type="Pfam" id="PF00561">
    <property type="entry name" value="Abhydrolase_1"/>
    <property type="match status" value="1"/>
</dbReference>
<dbReference type="AlphaFoldDB" id="A0A9Q0HBA8"/>
<reference evidence="14" key="1">
    <citation type="journal article" date="2023" name="Plant J.">
        <title>The genome of the king protea, Protea cynaroides.</title>
        <authorList>
            <person name="Chang J."/>
            <person name="Duong T.A."/>
            <person name="Schoeman C."/>
            <person name="Ma X."/>
            <person name="Roodt D."/>
            <person name="Barker N."/>
            <person name="Li Z."/>
            <person name="Van de Peer Y."/>
            <person name="Mizrachi E."/>
        </authorList>
    </citation>
    <scope>NUCLEOTIDE SEQUENCE</scope>
    <source>
        <tissue evidence="14">Young leaves</tissue>
    </source>
</reference>
<evidence type="ECO:0000256" key="10">
    <source>
        <dbReference type="ARBA" id="ARBA00023315"/>
    </source>
</evidence>
<evidence type="ECO:0000256" key="12">
    <source>
        <dbReference type="ARBA" id="ARBA00075419"/>
    </source>
</evidence>
<dbReference type="EC" id="2.3.1.51" evidence="3"/>
<dbReference type="PANTHER" id="PTHR42886:SF29">
    <property type="entry name" value="PUMMELIG, ISOFORM A"/>
    <property type="match status" value="1"/>
</dbReference>
<dbReference type="PRINTS" id="PR00111">
    <property type="entry name" value="ABHYDROLASE"/>
</dbReference>
<accession>A0A9Q0HBA8</accession>
<dbReference type="EMBL" id="JAMYWD010000008">
    <property type="protein sequence ID" value="KAJ4962639.1"/>
    <property type="molecule type" value="Genomic_DNA"/>
</dbReference>
<dbReference type="PANTHER" id="PTHR42886">
    <property type="entry name" value="RE40534P-RELATED"/>
    <property type="match status" value="1"/>
</dbReference>
<evidence type="ECO:0000256" key="5">
    <source>
        <dbReference type="ARBA" id="ARBA00022516"/>
    </source>
</evidence>
<evidence type="ECO:0000256" key="11">
    <source>
        <dbReference type="ARBA" id="ARBA00038097"/>
    </source>
</evidence>
<evidence type="ECO:0000259" key="13">
    <source>
        <dbReference type="Pfam" id="PF00561"/>
    </source>
</evidence>
<dbReference type="Proteomes" id="UP001141806">
    <property type="component" value="Unassembled WGS sequence"/>
</dbReference>
<keyword evidence="15" id="KW-1185">Reference proteome</keyword>
<dbReference type="GO" id="GO:0005737">
    <property type="term" value="C:cytoplasm"/>
    <property type="evidence" value="ECO:0007669"/>
    <property type="project" value="UniProtKB-SubCell"/>
</dbReference>
<keyword evidence="6" id="KW-0808">Transferase</keyword>
<dbReference type="InterPro" id="IPR029058">
    <property type="entry name" value="AB_hydrolase_fold"/>
</dbReference>